<dbReference type="EMBL" id="KZ824862">
    <property type="protein sequence ID" value="RAH76672.1"/>
    <property type="molecule type" value="Genomic_DNA"/>
</dbReference>
<keyword evidence="2" id="KW-1185">Reference proteome</keyword>
<proteinExistence type="predicted"/>
<sequence length="77" mass="8525">MPRIPGGQGLTRARFALHDIPFGESVGICRTLLSESHFLMQCLRGAISDRTRRRGLSRQEIVIVIQACLDIVLGPSH</sequence>
<dbReference type="RefSeq" id="XP_025522566.1">
    <property type="nucleotide sequence ID" value="XM_025667148.1"/>
</dbReference>
<evidence type="ECO:0000313" key="1">
    <source>
        <dbReference type="EMBL" id="RAH76672.1"/>
    </source>
</evidence>
<dbReference type="AlphaFoldDB" id="A0A8T8WLZ9"/>
<reference evidence="1 2" key="1">
    <citation type="submission" date="2018-02" db="EMBL/GenBank/DDBJ databases">
        <title>The genomes of Aspergillus section Nigri reveals drivers in fungal speciation.</title>
        <authorList>
            <consortium name="DOE Joint Genome Institute"/>
            <person name="Vesth T.C."/>
            <person name="Nybo J."/>
            <person name="Theobald S."/>
            <person name="Brandl J."/>
            <person name="Frisvad J.C."/>
            <person name="Nielsen K.F."/>
            <person name="Lyhne E.K."/>
            <person name="Kogle M.E."/>
            <person name="Kuo A."/>
            <person name="Riley R."/>
            <person name="Clum A."/>
            <person name="Nolan M."/>
            <person name="Lipzen A."/>
            <person name="Salamov A."/>
            <person name="Henrissat B."/>
            <person name="Wiebenga A."/>
            <person name="De vries R.P."/>
            <person name="Grigoriev I.V."/>
            <person name="Mortensen U.H."/>
            <person name="Andersen M.R."/>
            <person name="Baker S.E."/>
        </authorList>
    </citation>
    <scope>NUCLEOTIDE SEQUENCE [LARGE SCALE GENOMIC DNA]</scope>
    <source>
        <strain evidence="1 2">CBS 114.51</strain>
    </source>
</reference>
<accession>A0A8T8WLZ9</accession>
<name>A0A8T8WLZ9_ASPJA</name>
<organism evidence="1 2">
    <name type="scientific">Aspergillus japonicus CBS 114.51</name>
    <dbReference type="NCBI Taxonomy" id="1448312"/>
    <lineage>
        <taxon>Eukaryota</taxon>
        <taxon>Fungi</taxon>
        <taxon>Dikarya</taxon>
        <taxon>Ascomycota</taxon>
        <taxon>Pezizomycotina</taxon>
        <taxon>Eurotiomycetes</taxon>
        <taxon>Eurotiomycetidae</taxon>
        <taxon>Eurotiales</taxon>
        <taxon>Aspergillaceae</taxon>
        <taxon>Aspergillus</taxon>
        <taxon>Aspergillus subgen. Circumdati</taxon>
    </lineage>
</organism>
<protein>
    <submittedName>
        <fullName evidence="1">Uncharacterized protein</fullName>
    </submittedName>
</protein>
<dbReference type="GeneID" id="37170840"/>
<evidence type="ECO:0000313" key="2">
    <source>
        <dbReference type="Proteomes" id="UP000249497"/>
    </source>
</evidence>
<dbReference type="Proteomes" id="UP000249497">
    <property type="component" value="Unassembled WGS sequence"/>
</dbReference>
<gene>
    <name evidence="1" type="ORF">BO86DRAFT_248221</name>
</gene>